<dbReference type="EMBL" id="FRAV01000007">
    <property type="protein sequence ID" value="SHK75351.1"/>
    <property type="molecule type" value="Genomic_DNA"/>
</dbReference>
<dbReference type="AlphaFoldDB" id="A0A1M6V1T3"/>
<protein>
    <submittedName>
        <fullName evidence="1">McrBC 5-methylcytosine restriction system component</fullName>
    </submittedName>
</protein>
<keyword evidence="2" id="KW-1185">Reference proteome</keyword>
<dbReference type="InterPro" id="IPR019292">
    <property type="entry name" value="McrC"/>
</dbReference>
<dbReference type="Proteomes" id="UP000184364">
    <property type="component" value="Unassembled WGS sequence"/>
</dbReference>
<organism evidence="1 2">
    <name type="scientific">Chryseobacterium polytrichastri</name>
    <dbReference type="NCBI Taxonomy" id="1302687"/>
    <lineage>
        <taxon>Bacteria</taxon>
        <taxon>Pseudomonadati</taxon>
        <taxon>Bacteroidota</taxon>
        <taxon>Flavobacteriia</taxon>
        <taxon>Flavobacteriales</taxon>
        <taxon>Weeksellaceae</taxon>
        <taxon>Chryseobacterium group</taxon>
        <taxon>Chryseobacterium</taxon>
    </lineage>
</organism>
<dbReference type="RefSeq" id="WP_083547081.1">
    <property type="nucleotide sequence ID" value="NZ_FRAV01000007.1"/>
</dbReference>
<dbReference type="PANTHER" id="PTHR38733:SF1">
    <property type="entry name" value="TYPE IV METHYL-DIRECTED RESTRICTION ENZYME ECOKMCRBC"/>
    <property type="match status" value="1"/>
</dbReference>
<sequence length="482" mass="56571">MGIFLKEHIVSTLKITNDNNLLVLEKEKYLLHTSEEKLEIFPRIFKKERGKDYSCFNCKIYDDEIILNSDYFVGIDWLTNDRFIYVEPKLNFSVSTTFEKAIEDGEENSSDQEVETFNVEAKEKVETENGIGEVDVIAMLMTIISKSEVAQESDNLLLIDWDKPEIPIMQNQDLLTPFLVVKFLNLLQDIARKGLKKSYYKVQENLRNRVKGKILVGQQIKQNVFKNRFTNTVCEYQVFGEDSVENRFLKKVFLFCTQYVENNEYYFKKDNDISWMVNYIRPIFEHISSEADIQEVKYLKHNPFFKEYKEAINIGQQILKRFSYNITKTTSEKISTPPFWIDMPKMFELYVYAKLLSDNPELSSTNFNYQFATHGNSLDFLISINDHNIVVDTKYKLKYNYSQIHDDIRQVAGYARLNKVREEVGLNKDNNEEIPCLIIYPKPIQSNADEKGLLRIENLLKTEISPYHKVYKVGVSLPLLNQ</sequence>
<dbReference type="Pfam" id="PF10117">
    <property type="entry name" value="McrBC"/>
    <property type="match status" value="1"/>
</dbReference>
<proteinExistence type="predicted"/>
<evidence type="ECO:0000313" key="2">
    <source>
        <dbReference type="Proteomes" id="UP000184364"/>
    </source>
</evidence>
<dbReference type="PANTHER" id="PTHR38733">
    <property type="entry name" value="PROTEIN MCRC"/>
    <property type="match status" value="1"/>
</dbReference>
<name>A0A1M6V1T3_9FLAO</name>
<gene>
    <name evidence="1" type="ORF">SAMN05444267_1007112</name>
</gene>
<reference evidence="2" key="1">
    <citation type="submission" date="2016-11" db="EMBL/GenBank/DDBJ databases">
        <authorList>
            <person name="Varghese N."/>
            <person name="Submissions S."/>
        </authorList>
    </citation>
    <scope>NUCLEOTIDE SEQUENCE [LARGE SCALE GENOMIC DNA]</scope>
    <source>
        <strain evidence="2">DSM 26899</strain>
    </source>
</reference>
<evidence type="ECO:0000313" key="1">
    <source>
        <dbReference type="EMBL" id="SHK75351.1"/>
    </source>
</evidence>
<dbReference type="STRING" id="1302687.SAMN05444267_1007112"/>
<accession>A0A1M6V1T3</accession>
<dbReference type="OrthoDB" id="828100at2"/>